<organism evidence="3 4">
    <name type="scientific">Paramecium octaurelia</name>
    <dbReference type="NCBI Taxonomy" id="43137"/>
    <lineage>
        <taxon>Eukaryota</taxon>
        <taxon>Sar</taxon>
        <taxon>Alveolata</taxon>
        <taxon>Ciliophora</taxon>
        <taxon>Intramacronucleata</taxon>
        <taxon>Oligohymenophorea</taxon>
        <taxon>Peniculida</taxon>
        <taxon>Parameciidae</taxon>
        <taxon>Paramecium</taxon>
    </lineage>
</organism>
<feature type="coiled-coil region" evidence="1">
    <location>
        <begin position="1781"/>
        <end position="1808"/>
    </location>
</feature>
<proteinExistence type="predicted"/>
<keyword evidence="4" id="KW-1185">Reference proteome</keyword>
<keyword evidence="1" id="KW-0175">Coiled coil</keyword>
<reference evidence="3" key="1">
    <citation type="submission" date="2021-01" db="EMBL/GenBank/DDBJ databases">
        <authorList>
            <consortium name="Genoscope - CEA"/>
            <person name="William W."/>
        </authorList>
    </citation>
    <scope>NUCLEOTIDE SEQUENCE</scope>
</reference>
<name>A0A8S1XUQ5_PAROT</name>
<accession>A0A8S1XUQ5</accession>
<gene>
    <name evidence="3" type="ORF">POCTA_138.1.T1320057</name>
</gene>
<dbReference type="Proteomes" id="UP000683925">
    <property type="component" value="Unassembled WGS sequence"/>
</dbReference>
<feature type="domain" description="BEACH" evidence="2">
    <location>
        <begin position="2055"/>
        <end position="2275"/>
    </location>
</feature>
<protein>
    <recommendedName>
        <fullName evidence="2">BEACH domain-containing protein</fullName>
    </recommendedName>
</protein>
<dbReference type="InterPro" id="IPR000409">
    <property type="entry name" value="BEACH_dom"/>
</dbReference>
<comment type="caution">
    <text evidence="3">The sequence shown here is derived from an EMBL/GenBank/DDBJ whole genome shotgun (WGS) entry which is preliminary data.</text>
</comment>
<dbReference type="SMART" id="SM01026">
    <property type="entry name" value="Beach"/>
    <property type="match status" value="1"/>
</dbReference>
<dbReference type="InterPro" id="IPR050865">
    <property type="entry name" value="BEACH_Domain"/>
</dbReference>
<evidence type="ECO:0000313" key="3">
    <source>
        <dbReference type="EMBL" id="CAD8204268.1"/>
    </source>
</evidence>
<dbReference type="OMA" id="NCYILEL"/>
<dbReference type="OrthoDB" id="29306at2759"/>
<evidence type="ECO:0000256" key="1">
    <source>
        <dbReference type="SAM" id="Coils"/>
    </source>
</evidence>
<dbReference type="EMBL" id="CAJJDP010000133">
    <property type="protein sequence ID" value="CAD8204268.1"/>
    <property type="molecule type" value="Genomic_DNA"/>
</dbReference>
<dbReference type="PANTHER" id="PTHR13743">
    <property type="entry name" value="BEIGE/BEACH-RELATED"/>
    <property type="match status" value="1"/>
</dbReference>
<dbReference type="PANTHER" id="PTHR13743:SF112">
    <property type="entry name" value="BEACH DOMAIN-CONTAINING PROTEIN"/>
    <property type="match status" value="1"/>
</dbReference>
<sequence length="2679" mass="317328">MQYLVRKINTKLHKRVRQFFYQDDTIQIDELQVTQAQIAEMEQIISPKDIILDFSKSYFHQIKQNLESASTTSSIFYCFLSLKKIIEIPNNPSNDKNLLESDETIIKESIEVICESQIEKDCPQYSQEFGTQNKSFQAKCEQQTQLFEAIHFFVSAIQERLSLDPDFMQNITLAKPMLYDITQIYLVYYLRLCRIHIEGNSHKFFSEYYQRGQTLFRLACSHFNQYQTQNLLNLLYNFRTVTILAIILSNKLEYIYIVIHDFLNYHYSNLENMEVLFKFEQTLKSTIFEYCLSVSNQNMFQQLLQQILALDKKFVNNCYILELKWLLFSRCLSSDILDEMQRSLIEIDILNSMYWKDQLLQLIQLGSKRILFFFISLEKFENSNNIIRKWQEIIIDIIKSCFKIEPNQQMEEGFIEQLFKFILNSLEHILKYNQKKNKRSNKLLQLLEESINHPLAQQNRFQKKLLDILILSDLACYGDNIQNYIFNFVSPSSFTFDPINTAKYILICNQNACRQKIINHIYYSIVKYKKMSTMDPRTNLCQVIQQLHQMIVYFEKEMTQNKNDKFLSQQIRFALRSILTIFVISDEPIQQDNTNSLLTQHPLLFLEKSFQEIAVNFDAPSRNTFDLSCALHISQYLKKVLDLANSMENCELEDLYDILTCQLKIIQAIQKFLLLDNDIIALNQFFDNIDQPLYKFMVKVLIQRLSASQMKFVFENMIILVFQERATKNMSSINESIHEYFNYRLMKIFLSVMFECRLPSEYKDQIVNRIFELVNYNTLQFSSIVNKMILLLAIENNQQQNQIRNQMIEIIKLICGTSFSNIQLKFLLRLCFGGSNKLLIFRNEIPDYQQSQQLADSVFENGGDLINIFFEPQLDLVHKYSFKQGLSDFLSIFNSLFENKDSYILFKDFNSYINLPVQFHVSKGFTIYFEIQFIPQGFQEVHGFQESQEIIIPQEPRQQYYEIVTLYSEKIYNKISGVKIVISQKCVQIRQFKFVNKQEVLVTVFQNYEINVPESSESHKYNYQINYKNGQFAVIVNGKLCRSEQKKLMEINQIVQIDLGKSMESTSTLSYIFATQQFDYETNVFTGKMFNFILTDQVQNEPILEQQVKTKQLIKFSKFTKVVNPFLLMGMVVQDLFEINDTIQLKEIESHNNQINSISYKQISNVRDIFKHCNIQTLILHVFQEILNQLNLKECQSEISDLLNILLNKIILQDEETMKIFFKEEINTFKQILKQLTPKVKIENFLQILDNFNEKLCESYQQYYQKFTNEVIYNFQFFEQFIDDDVILNNYFMKTLQQYKIPFENILKTKQFFQFLESYIIQPFYQNVKIKHENLFYKFVNDIQQFARLFEDQDLSSDYLKIIKQYLKEISLKFQQALRSSLNKYSQNTLIIRAKNDILYLSALLNACKTKIDQNKDNNSEQGNFISLLILIEDYHQENLQYNPIIVNSLYSEILHFRDFLRISQETIYQIIKEIKNINSLCTIINVLAFLLHDDFQILENNCKPSIIDYISQKLKYQQYDLLEISNNTKLELLFDSLCYKDLANTSQEVYLNLLKQKINSQHLNSIDLGRLIKIYSQTPEIFSRLLKFIQNCLQIEKVLNQVIILANLIKMLNIIKKDCFAKDQTIEYKKQCSSLIGFFIEFFQQKNFFKFNLKKKYKENQPIENQLSCGGLFGLFAEIFCQALKNQSQEYVIDNILRLLHVYKEEMNKKTDDSLVQELYGLFNYSQDKNGIKFPIIVKIFKEINASDAQFKKIQEAIISIQQQQETQFKGNHDIFNAMEDEFNNQIKKIEDYHNKLEQKYEEYKKNILIFNEYNSSKSISTNTTCDMSSTISRKKEEEDQTESSVQSQISHLNLYIDFNLWNNFRNLTSLKQFIKGLNKEILEKQKSQTKDYKIKWKHSNLVDYENKIIFKKYIYAKNQADEQNYLNSFNPYFESRKVSETQEKKECKEIDGTLKNILEKCEEVKITIFSSGIKFFDPFSNEEIVITSQNCKVTIMKYQNEEKSFLIKQFEQSYQSFFFLILEEFQFKQLKKHFQNLDLLKTKSISDIKKNLTPKWQQGQLSNYQYIYLVNQHSDRNLMDINNYFIFPWTTVHLNNSFIKVSRQFSQSIFSQKQAKNQGYFYSNGEQLKYFLSQVQERDSVNQTQISKSIENSIQEMKLERKTNLIKFMDELQRLGEAMPEFYSNPQFFSDCILPNWVLTQTPEEFIYIMRAQLESGLVQELLPLWLDLVFGIKSTLMESQNSQERNLNRAIMNSQDQGQFIKQFFTEKHLPRKIFHNYFGDQGQIKMTTRRLLYQGDDKIISSYYYSCHQFVLITEKGTAIILDVNEQLYLKMFVESDCLMIKQKKQLETKSPLTHQLICFVDFDYQNFPDKQESQSHVIEIEKLSLFQSCTIFFVLGGYNNGEFRSYKGNSLKYKQYNTQNNSNIQCIRICHARCVLIIGQEDGGISLWEINKEYEISATPILVISTHVYRITNIDCSASQILSVDLINEVHIHYYNGQLIKKIQLTCYGSITYCQISYTMNLYIFLNSFNKLMAYNHDGKIFIHPIEIPQKINNIIPLTPFTSEFIYTTDSGLYFDDIFIIKMKQDGVVIEKNQDKKIYDQNFAFIKAVQGKKLLLSDRSGNNITSTQIIFQQSEFAQLRFQTVGCDNGNFWCLYNDEEIIQNFDKKLQRSGLK</sequence>
<evidence type="ECO:0000313" key="4">
    <source>
        <dbReference type="Proteomes" id="UP000683925"/>
    </source>
</evidence>
<evidence type="ECO:0000259" key="2">
    <source>
        <dbReference type="SMART" id="SM01026"/>
    </source>
</evidence>